<comment type="similarity">
    <text evidence="2">Belongs to the DRAM/TMEM150 family.</text>
</comment>
<keyword evidence="4 7" id="KW-1133">Transmembrane helix</keyword>
<feature type="domain" description="CWH43-like N-terminal" evidence="8">
    <location>
        <begin position="94"/>
        <end position="278"/>
    </location>
</feature>
<keyword evidence="9" id="KW-1185">Reference proteome</keyword>
<evidence type="ECO:0000259" key="8">
    <source>
        <dbReference type="Pfam" id="PF10277"/>
    </source>
</evidence>
<keyword evidence="3 7" id="KW-0812">Transmembrane</keyword>
<dbReference type="InterPro" id="IPR050911">
    <property type="entry name" value="DRAM/TMEM150_Autophagy_Mod"/>
</dbReference>
<dbReference type="PANTHER" id="PTHR21324:SF11">
    <property type="entry name" value="DNA DAMAGE-REGULATED AUTOPHAGY MODULATOR PROTEIN 1"/>
    <property type="match status" value="1"/>
</dbReference>
<dbReference type="PANTHER" id="PTHR21324">
    <property type="entry name" value="FASTING-INDUCIBLE INTEGRAL MEMBRANE PROTEIN TM6P1-RELATED"/>
    <property type="match status" value="1"/>
</dbReference>
<dbReference type="RefSeq" id="XP_072858278.1">
    <property type="nucleotide sequence ID" value="XM_073002177.1"/>
</dbReference>
<keyword evidence="5 7" id="KW-0472">Membrane</keyword>
<evidence type="ECO:0000256" key="3">
    <source>
        <dbReference type="ARBA" id="ARBA00022692"/>
    </source>
</evidence>
<feature type="transmembrane region" description="Helical" evidence="7">
    <location>
        <begin position="248"/>
        <end position="270"/>
    </location>
</feature>
<evidence type="ECO:0000256" key="6">
    <source>
        <dbReference type="SAM" id="MobiDB-lite"/>
    </source>
</evidence>
<feature type="transmembrane region" description="Helical" evidence="7">
    <location>
        <begin position="139"/>
        <end position="163"/>
    </location>
</feature>
<organism evidence="9 10">
    <name type="scientific">Pogona vitticeps</name>
    <name type="common">central bearded dragon</name>
    <dbReference type="NCBI Taxonomy" id="103695"/>
    <lineage>
        <taxon>Eukaryota</taxon>
        <taxon>Metazoa</taxon>
        <taxon>Chordata</taxon>
        <taxon>Craniata</taxon>
        <taxon>Vertebrata</taxon>
        <taxon>Euteleostomi</taxon>
        <taxon>Lepidosauria</taxon>
        <taxon>Squamata</taxon>
        <taxon>Bifurcata</taxon>
        <taxon>Unidentata</taxon>
        <taxon>Episquamata</taxon>
        <taxon>Toxicofera</taxon>
        <taxon>Iguania</taxon>
        <taxon>Acrodonta</taxon>
        <taxon>Agamidae</taxon>
        <taxon>Amphibolurinae</taxon>
        <taxon>Pogona</taxon>
    </lineage>
</organism>
<evidence type="ECO:0000256" key="4">
    <source>
        <dbReference type="ARBA" id="ARBA00022989"/>
    </source>
</evidence>
<sequence>MDKISTLLKANGQYGDFEERWDGLPARESLRRQCGNPGPAVDGPRKASHGGGEAVQQGRKGVLAVNSGKACSSGREALAWQRWLEASWQSWRWSDTGAKPPESIIFGIMTTISALLSAITMTMRYLILRRQNKMRHFICCSLNLLALCFGILGCIGMCIVARFPELTYPAIHDGGALVAFVSGTVYIVLQTAISYKLYKECPQCCTPRIWHTRLVLSVVTIMALVPMITCDSLISITKIDWNPGEKEYVYHLVGAVCEWIVAFSFEMFFLTFVSDFQRASEVVTEIPKGP</sequence>
<dbReference type="InterPro" id="IPR019402">
    <property type="entry name" value="CWH43_N"/>
</dbReference>
<feature type="region of interest" description="Disordered" evidence="6">
    <location>
        <begin position="34"/>
        <end position="58"/>
    </location>
</feature>
<evidence type="ECO:0000313" key="9">
    <source>
        <dbReference type="Proteomes" id="UP001652642"/>
    </source>
</evidence>
<feature type="transmembrane region" description="Helical" evidence="7">
    <location>
        <begin position="214"/>
        <end position="236"/>
    </location>
</feature>
<proteinExistence type="inferred from homology"/>
<accession>A0ABM5GKU3</accession>
<reference evidence="10" key="1">
    <citation type="submission" date="2025-08" db="UniProtKB">
        <authorList>
            <consortium name="RefSeq"/>
        </authorList>
    </citation>
    <scope>IDENTIFICATION</scope>
</reference>
<gene>
    <name evidence="10" type="primary">LOC140707665</name>
</gene>
<comment type="subcellular location">
    <subcellularLocation>
        <location evidence="1">Endomembrane system</location>
        <topology evidence="1">Multi-pass membrane protein</topology>
    </subcellularLocation>
</comment>
<evidence type="ECO:0000313" key="10">
    <source>
        <dbReference type="RefSeq" id="XP_072858278.1"/>
    </source>
</evidence>
<feature type="transmembrane region" description="Helical" evidence="7">
    <location>
        <begin position="175"/>
        <end position="193"/>
    </location>
</feature>
<dbReference type="GeneID" id="140707665"/>
<dbReference type="Proteomes" id="UP001652642">
    <property type="component" value="Chromosome 5"/>
</dbReference>
<name>A0ABM5GKU3_9SAUR</name>
<evidence type="ECO:0000256" key="2">
    <source>
        <dbReference type="ARBA" id="ARBA00006565"/>
    </source>
</evidence>
<protein>
    <submittedName>
        <fullName evidence="10">DNA damage-regulated autophagy modulator protein 1-like</fullName>
    </submittedName>
</protein>
<evidence type="ECO:0000256" key="1">
    <source>
        <dbReference type="ARBA" id="ARBA00004127"/>
    </source>
</evidence>
<dbReference type="Pfam" id="PF10277">
    <property type="entry name" value="Frag1"/>
    <property type="match status" value="1"/>
</dbReference>
<evidence type="ECO:0000256" key="5">
    <source>
        <dbReference type="ARBA" id="ARBA00023136"/>
    </source>
</evidence>
<evidence type="ECO:0000256" key="7">
    <source>
        <dbReference type="SAM" id="Phobius"/>
    </source>
</evidence>
<feature type="transmembrane region" description="Helical" evidence="7">
    <location>
        <begin position="104"/>
        <end position="127"/>
    </location>
</feature>